<comment type="caution">
    <text evidence="3">The sequence shown here is derived from an EMBL/GenBank/DDBJ whole genome shotgun (WGS) entry which is preliminary data.</text>
</comment>
<dbReference type="PANTHER" id="PTHR47700:SF2">
    <property type="entry name" value="CHITINASE"/>
    <property type="match status" value="1"/>
</dbReference>
<dbReference type="GeneID" id="75832306"/>
<evidence type="ECO:0000256" key="2">
    <source>
        <dbReference type="ARBA" id="ARBA00023026"/>
    </source>
</evidence>
<dbReference type="EMBL" id="JAGIXG020000085">
    <property type="protein sequence ID" value="KAI6778036.1"/>
    <property type="molecule type" value="Genomic_DNA"/>
</dbReference>
<organism evidence="3 4">
    <name type="scientific">Emericellopsis cladophorae</name>
    <dbReference type="NCBI Taxonomy" id="2686198"/>
    <lineage>
        <taxon>Eukaryota</taxon>
        <taxon>Fungi</taxon>
        <taxon>Dikarya</taxon>
        <taxon>Ascomycota</taxon>
        <taxon>Pezizomycotina</taxon>
        <taxon>Sordariomycetes</taxon>
        <taxon>Hypocreomycetidae</taxon>
        <taxon>Hypocreales</taxon>
        <taxon>Bionectriaceae</taxon>
        <taxon>Emericellopsis</taxon>
    </lineage>
</organism>
<reference evidence="3" key="1">
    <citation type="journal article" date="2021" name="J Fungi (Basel)">
        <title>Genomic and Metabolomic Analyses of the Marine Fungus Emericellopsis cladophorae: Insights into Saltwater Adaptability Mechanisms and Its Biosynthetic Potential.</title>
        <authorList>
            <person name="Goncalves M.F.M."/>
            <person name="Hilario S."/>
            <person name="Van de Peer Y."/>
            <person name="Esteves A.C."/>
            <person name="Alves A."/>
        </authorList>
    </citation>
    <scope>NUCLEOTIDE SEQUENCE</scope>
    <source>
        <strain evidence="3">MUM 19.33</strain>
    </source>
</reference>
<keyword evidence="3" id="KW-0378">Hydrolase</keyword>
<dbReference type="OrthoDB" id="73875at2759"/>
<keyword evidence="1" id="KW-0147">Chitin-binding</keyword>
<evidence type="ECO:0000256" key="1">
    <source>
        <dbReference type="ARBA" id="ARBA00022669"/>
    </source>
</evidence>
<dbReference type="InterPro" id="IPR029070">
    <property type="entry name" value="Chitinase_insertion_sf"/>
</dbReference>
<dbReference type="PANTHER" id="PTHR47700">
    <property type="entry name" value="V CHITINASE, PUTATIVE (AFU_ORTHOLOGUE AFUA_6G13720)-RELATED"/>
    <property type="match status" value="1"/>
</dbReference>
<dbReference type="RefSeq" id="XP_051358892.1">
    <property type="nucleotide sequence ID" value="XM_051510195.1"/>
</dbReference>
<dbReference type="GO" id="GO:0016787">
    <property type="term" value="F:hydrolase activity"/>
    <property type="evidence" value="ECO:0007669"/>
    <property type="project" value="UniProtKB-KW"/>
</dbReference>
<name>A0A9P9XUI1_9HYPO</name>
<dbReference type="SUPFAM" id="SSF54556">
    <property type="entry name" value="Chitinase insertion domain"/>
    <property type="match status" value="1"/>
</dbReference>
<protein>
    <submittedName>
        <fullName evidence="3">Glycoside hydrolase family 18 protein</fullName>
    </submittedName>
</protein>
<proteinExistence type="predicted"/>
<sequence length="219" mass="23400">MVDGDCCTEECSFTGSLVVSDATLGPCTSEGGILANAEILEILDDSSRVKHNFLDQHTHSNVLVYDDNQFISWMSEDVKQEHQIFYQALVCDSEDLGPRKDVARIAITNLFVKIKAIYRTVEDAVADSAACKINSALDSFSNDLAPVPPEPDNTGLLLLLDILTIGASAALGLLFKNVIAKLPKFAAAGSTVAANLEDTTILAVQQGTTLAKDLASKDP</sequence>
<evidence type="ECO:0000313" key="4">
    <source>
        <dbReference type="Proteomes" id="UP001055219"/>
    </source>
</evidence>
<gene>
    <name evidence="3" type="ORF">J7T54_005823</name>
</gene>
<dbReference type="GO" id="GO:0008061">
    <property type="term" value="F:chitin binding"/>
    <property type="evidence" value="ECO:0007669"/>
    <property type="project" value="UniProtKB-KW"/>
</dbReference>
<dbReference type="InterPro" id="IPR053214">
    <property type="entry name" value="LysM12-like"/>
</dbReference>
<keyword evidence="4" id="KW-1185">Reference proteome</keyword>
<dbReference type="AlphaFoldDB" id="A0A9P9XUI1"/>
<accession>A0A9P9XUI1</accession>
<reference evidence="3" key="2">
    <citation type="submission" date="2022-07" db="EMBL/GenBank/DDBJ databases">
        <authorList>
            <person name="Goncalves M.F.M."/>
            <person name="Hilario S."/>
            <person name="Van De Peer Y."/>
            <person name="Esteves A.C."/>
            <person name="Alves A."/>
        </authorList>
    </citation>
    <scope>NUCLEOTIDE SEQUENCE</scope>
    <source>
        <strain evidence="3">MUM 19.33</strain>
    </source>
</reference>
<evidence type="ECO:0000313" key="3">
    <source>
        <dbReference type="EMBL" id="KAI6778036.1"/>
    </source>
</evidence>
<dbReference type="Proteomes" id="UP001055219">
    <property type="component" value="Unassembled WGS sequence"/>
</dbReference>
<keyword evidence="2" id="KW-0843">Virulence</keyword>
<dbReference type="Gene3D" id="3.10.50.10">
    <property type="match status" value="1"/>
</dbReference>